<proteinExistence type="predicted"/>
<dbReference type="InterPro" id="IPR036514">
    <property type="entry name" value="SGNH_hydro_sf"/>
</dbReference>
<sequence length="232" mass="27045">MSSNHDAGYYSEIVAADSRRKEFNIKNHSLLYSKQKPDFIFAGDSITHFWELNAYFRNPDHFIINRGIAGDNTTYLRKRFFTDVLQLEPKYCILDIGINDTIDLEGDYWKLIPPAPYENVLEKAKENYCDIIHQTKQTHTQLIVTSLMPIYMPTSLHERERKDFIKDFNNWLTQKAKQENLIFVNYYTPTCYPGASIPLDGITYDGLHPNGKGYDIMATILRNTLKQHSIHI</sequence>
<reference evidence="2 3" key="1">
    <citation type="submission" date="2020-08" db="EMBL/GenBank/DDBJ databases">
        <title>Genome public.</title>
        <authorList>
            <person name="Liu C."/>
            <person name="Sun Q."/>
        </authorList>
    </citation>
    <scope>NUCLEOTIDE SEQUENCE [LARGE SCALE GENOMIC DNA]</scope>
    <source>
        <strain evidence="2 3">3_YM_SP_D4_24.mj</strain>
    </source>
</reference>
<evidence type="ECO:0000313" key="3">
    <source>
        <dbReference type="Proteomes" id="UP000661649"/>
    </source>
</evidence>
<dbReference type="Proteomes" id="UP000661649">
    <property type="component" value="Unassembled WGS sequence"/>
</dbReference>
<dbReference type="PANTHER" id="PTHR30383:SF5">
    <property type="entry name" value="SGNH HYDROLASE-TYPE ESTERASE DOMAIN-CONTAINING PROTEIN"/>
    <property type="match status" value="1"/>
</dbReference>
<dbReference type="EMBL" id="JACRTP010000004">
    <property type="protein sequence ID" value="MBC8628974.1"/>
    <property type="molecule type" value="Genomic_DNA"/>
</dbReference>
<dbReference type="Gene3D" id="3.40.50.1110">
    <property type="entry name" value="SGNH hydrolase"/>
    <property type="match status" value="1"/>
</dbReference>
<accession>A0ABR7PCF6</accession>
<dbReference type="InterPro" id="IPR051532">
    <property type="entry name" value="Ester_Hydrolysis_Enzymes"/>
</dbReference>
<dbReference type="RefSeq" id="WP_187558777.1">
    <property type="nucleotide sequence ID" value="NZ_JACRTP010000004.1"/>
</dbReference>
<dbReference type="Pfam" id="PF13472">
    <property type="entry name" value="Lipase_GDSL_2"/>
    <property type="match status" value="1"/>
</dbReference>
<comment type="caution">
    <text evidence="2">The sequence shown here is derived from an EMBL/GenBank/DDBJ whole genome shotgun (WGS) entry which is preliminary data.</text>
</comment>
<evidence type="ECO:0000313" key="2">
    <source>
        <dbReference type="EMBL" id="MBC8628974.1"/>
    </source>
</evidence>
<evidence type="ECO:0000259" key="1">
    <source>
        <dbReference type="Pfam" id="PF13472"/>
    </source>
</evidence>
<gene>
    <name evidence="2" type="ORF">H8712_10200</name>
</gene>
<organism evidence="2 3">
    <name type="scientific">Blautia stercoris</name>
    <dbReference type="NCBI Taxonomy" id="871664"/>
    <lineage>
        <taxon>Bacteria</taxon>
        <taxon>Bacillati</taxon>
        <taxon>Bacillota</taxon>
        <taxon>Clostridia</taxon>
        <taxon>Lachnospirales</taxon>
        <taxon>Lachnospiraceae</taxon>
        <taxon>Blautia</taxon>
    </lineage>
</organism>
<protein>
    <recommendedName>
        <fullName evidence="1">SGNH hydrolase-type esterase domain-containing protein</fullName>
    </recommendedName>
</protein>
<name>A0ABR7PCF6_9FIRM</name>
<dbReference type="SUPFAM" id="SSF52266">
    <property type="entry name" value="SGNH hydrolase"/>
    <property type="match status" value="1"/>
</dbReference>
<dbReference type="PANTHER" id="PTHR30383">
    <property type="entry name" value="THIOESTERASE 1/PROTEASE 1/LYSOPHOSPHOLIPASE L1"/>
    <property type="match status" value="1"/>
</dbReference>
<feature type="domain" description="SGNH hydrolase-type esterase" evidence="1">
    <location>
        <begin position="42"/>
        <end position="216"/>
    </location>
</feature>
<dbReference type="InterPro" id="IPR013830">
    <property type="entry name" value="SGNH_hydro"/>
</dbReference>
<keyword evidence="3" id="KW-1185">Reference proteome</keyword>